<proteinExistence type="predicted"/>
<name>A0A5B7FET3_PORTR</name>
<sequence length="86" mass="9535">MSRLANSPALLVSWLPLRNSITQLTRRHSQHASTSITTTTTTTTTISPPRPLKLITTFAATKTFSTCRKNVPFPVRMTPHSTAQEK</sequence>
<dbReference type="AlphaFoldDB" id="A0A5B7FET3"/>
<feature type="compositionally biased region" description="Low complexity" evidence="1">
    <location>
        <begin position="33"/>
        <end position="47"/>
    </location>
</feature>
<accession>A0A5B7FET3</accession>
<gene>
    <name evidence="2" type="ORF">E2C01_037381</name>
</gene>
<evidence type="ECO:0000313" key="2">
    <source>
        <dbReference type="EMBL" id="MPC43729.1"/>
    </source>
</evidence>
<dbReference type="EMBL" id="VSRR010005962">
    <property type="protein sequence ID" value="MPC43729.1"/>
    <property type="molecule type" value="Genomic_DNA"/>
</dbReference>
<dbReference type="Proteomes" id="UP000324222">
    <property type="component" value="Unassembled WGS sequence"/>
</dbReference>
<reference evidence="2 3" key="1">
    <citation type="submission" date="2019-05" db="EMBL/GenBank/DDBJ databases">
        <title>Another draft genome of Portunus trituberculatus and its Hox gene families provides insights of decapod evolution.</title>
        <authorList>
            <person name="Jeong J.-H."/>
            <person name="Song I."/>
            <person name="Kim S."/>
            <person name="Choi T."/>
            <person name="Kim D."/>
            <person name="Ryu S."/>
            <person name="Kim W."/>
        </authorList>
    </citation>
    <scope>NUCLEOTIDE SEQUENCE [LARGE SCALE GENOMIC DNA]</scope>
    <source>
        <tissue evidence="2">Muscle</tissue>
    </source>
</reference>
<feature type="region of interest" description="Disordered" evidence="1">
    <location>
        <begin position="25"/>
        <end position="49"/>
    </location>
</feature>
<evidence type="ECO:0000256" key="1">
    <source>
        <dbReference type="SAM" id="MobiDB-lite"/>
    </source>
</evidence>
<comment type="caution">
    <text evidence="2">The sequence shown here is derived from an EMBL/GenBank/DDBJ whole genome shotgun (WGS) entry which is preliminary data.</text>
</comment>
<keyword evidence="3" id="KW-1185">Reference proteome</keyword>
<protein>
    <submittedName>
        <fullName evidence="2">Uncharacterized protein</fullName>
    </submittedName>
</protein>
<organism evidence="2 3">
    <name type="scientific">Portunus trituberculatus</name>
    <name type="common">Swimming crab</name>
    <name type="synonym">Neptunus trituberculatus</name>
    <dbReference type="NCBI Taxonomy" id="210409"/>
    <lineage>
        <taxon>Eukaryota</taxon>
        <taxon>Metazoa</taxon>
        <taxon>Ecdysozoa</taxon>
        <taxon>Arthropoda</taxon>
        <taxon>Crustacea</taxon>
        <taxon>Multicrustacea</taxon>
        <taxon>Malacostraca</taxon>
        <taxon>Eumalacostraca</taxon>
        <taxon>Eucarida</taxon>
        <taxon>Decapoda</taxon>
        <taxon>Pleocyemata</taxon>
        <taxon>Brachyura</taxon>
        <taxon>Eubrachyura</taxon>
        <taxon>Portunoidea</taxon>
        <taxon>Portunidae</taxon>
        <taxon>Portuninae</taxon>
        <taxon>Portunus</taxon>
    </lineage>
</organism>
<evidence type="ECO:0000313" key="3">
    <source>
        <dbReference type="Proteomes" id="UP000324222"/>
    </source>
</evidence>